<dbReference type="RefSeq" id="XP_028546960.1">
    <property type="nucleotide sequence ID" value="XM_028691159.1"/>
</dbReference>
<gene>
    <name evidence="2" type="ORF">PGO_002620</name>
</gene>
<reference evidence="3" key="1">
    <citation type="submission" date="2017-04" db="EMBL/GenBank/DDBJ databases">
        <title>Plasmodium gonderi genome.</title>
        <authorList>
            <person name="Arisue N."/>
            <person name="Honma H."/>
            <person name="Kawai S."/>
            <person name="Tougan T."/>
            <person name="Tanabe K."/>
            <person name="Horii T."/>
        </authorList>
    </citation>
    <scope>NUCLEOTIDE SEQUENCE [LARGE SCALE GENOMIC DNA]</scope>
    <source>
        <strain evidence="3">ATCC 30045</strain>
    </source>
</reference>
<evidence type="ECO:0000313" key="2">
    <source>
        <dbReference type="EMBL" id="GAW84371.1"/>
    </source>
</evidence>
<keyword evidence="3" id="KW-1185">Reference proteome</keyword>
<sequence>MKLLDDSVQELLLKIPEEVNKHVVKDEITNQRLKRALFNDYPIIHVIPLSGRIATILYDFTGKKIHEIVVHSIYYSLVILLTHKCNSNLYGKYTELNNVSFLTIMVICLSEILYIIGKFDFLEKNKTPEMREKELAKEKKLEIKKMKIEKKENKKKEIEKKENKKKEIEKKEIKKK</sequence>
<proteinExistence type="predicted"/>
<name>A0A1Y1JPF0_PLAGO</name>
<evidence type="ECO:0000256" key="1">
    <source>
        <dbReference type="SAM" id="MobiDB-lite"/>
    </source>
</evidence>
<evidence type="ECO:0000313" key="3">
    <source>
        <dbReference type="Proteomes" id="UP000195521"/>
    </source>
</evidence>
<dbReference type="GeneID" id="39745179"/>
<dbReference type="AlphaFoldDB" id="A0A1Y1JPF0"/>
<dbReference type="EMBL" id="BDQF01000273">
    <property type="protein sequence ID" value="GAW84371.1"/>
    <property type="molecule type" value="Genomic_DNA"/>
</dbReference>
<dbReference type="Proteomes" id="UP000195521">
    <property type="component" value="Unassembled WGS sequence"/>
</dbReference>
<comment type="caution">
    <text evidence="2">The sequence shown here is derived from an EMBL/GenBank/DDBJ whole genome shotgun (WGS) entry which is preliminary data.</text>
</comment>
<evidence type="ECO:0008006" key="4">
    <source>
        <dbReference type="Google" id="ProtNLM"/>
    </source>
</evidence>
<organism evidence="2 3">
    <name type="scientific">Plasmodium gonderi</name>
    <dbReference type="NCBI Taxonomy" id="77519"/>
    <lineage>
        <taxon>Eukaryota</taxon>
        <taxon>Sar</taxon>
        <taxon>Alveolata</taxon>
        <taxon>Apicomplexa</taxon>
        <taxon>Aconoidasida</taxon>
        <taxon>Haemosporida</taxon>
        <taxon>Plasmodiidae</taxon>
        <taxon>Plasmodium</taxon>
        <taxon>Plasmodium (Plasmodium)</taxon>
    </lineage>
</organism>
<accession>A0A1Y1JPF0</accession>
<feature type="region of interest" description="Disordered" evidence="1">
    <location>
        <begin position="153"/>
        <end position="176"/>
    </location>
</feature>
<protein>
    <recommendedName>
        <fullName evidence="4">Variable surface protein</fullName>
    </recommendedName>
</protein>